<evidence type="ECO:0000256" key="4">
    <source>
        <dbReference type="ARBA" id="ARBA00023098"/>
    </source>
</evidence>
<evidence type="ECO:0000256" key="3">
    <source>
        <dbReference type="ARBA" id="ARBA00022963"/>
    </source>
</evidence>
<dbReference type="InterPro" id="IPR016035">
    <property type="entry name" value="Acyl_Trfase/lysoPLipase"/>
</dbReference>
<evidence type="ECO:0000256" key="7">
    <source>
        <dbReference type="SAM" id="SignalP"/>
    </source>
</evidence>
<dbReference type="Gene3D" id="2.40.160.50">
    <property type="entry name" value="membrane protein fhac: a member of the omp85/tpsb transporter family"/>
    <property type="match status" value="1"/>
</dbReference>
<organism evidence="9 10">
    <name type="scientific">Ideonella azotifigens</name>
    <dbReference type="NCBI Taxonomy" id="513160"/>
    <lineage>
        <taxon>Bacteria</taxon>
        <taxon>Pseudomonadati</taxon>
        <taxon>Pseudomonadota</taxon>
        <taxon>Betaproteobacteria</taxon>
        <taxon>Burkholderiales</taxon>
        <taxon>Sphaerotilaceae</taxon>
        <taxon>Ideonella</taxon>
    </lineage>
</organism>
<evidence type="ECO:0000313" key="9">
    <source>
        <dbReference type="EMBL" id="GAA0768196.1"/>
    </source>
</evidence>
<dbReference type="RefSeq" id="WP_231010207.1">
    <property type="nucleotide sequence ID" value="NZ_BAAAEW010000047.1"/>
</dbReference>
<dbReference type="Pfam" id="PF01734">
    <property type="entry name" value="Patatin"/>
    <property type="match status" value="1"/>
</dbReference>
<keyword evidence="5" id="KW-0472">Membrane</keyword>
<feature type="chain" id="PRO_5045704498" evidence="7">
    <location>
        <begin position="25"/>
        <end position="782"/>
    </location>
</feature>
<sequence>MTRALLSLLLPLVGVIGASSAALAAAQAVQPEPTRSASTASGSPGTPAEARTLAQGVPAAQAPAALPRLRIGLVLSGGGARGLAHVGVLKALERAQVPIDAIAGTSMGAVVGGLYASGMPADTIEAEFNKVNWSRLFAQRVGRQQLSQRRKEEDFDLSTAIELGYRDGEFRAPQGAVSSRGLETLLRRYTLPVRAVQDFDQLPIPFRAVATDMETGALVILDQGDLAMALRASMSVPGLFPPSEVEGRVLGDGGLVNNLPVDVVRAMGVDVVIAVNIGTPLAGRETLNSAIGLTAQMINILTEQNVHRSLATLGKQDLLIAPDLGKLSSGDFDSAKALITLGDGATEALAEPLRALALTAEQYADWRAHRSPAAQPPSTLQFVAFEGTTATNPQRLEPQLQSHQGEAFDPQKAEADTQYLAASGDYVRADYRLVHSNERGDGLVFDLEDKPWGPNYLNIGLDLSTDFDGRSAFNVKVSHNRHWLTDNGTEWRNRLQIGEVPQVSTELYHPLKWTLGLSNDWFVAASASAERRNLSLFEDNGGEKIGEVQRSVARAGLDLGQPWGSLGELRFGLDYRAGRNQLLLRNDLADTLYTPQAWQEAGLRLRVVMDQLDFANFPQRGYRAEAEAFVGKRHDDGTRKLLRLETQATTASTWGNQTLNLHLMARGSNEDRLSPVGRYSLGGFQQLSGYQVGQLTGNVVLLGRLGWYMRLAETPVFARGFFVGASLETGNAWLDTHEMRKGGLRQGGSLYLGADTGLGPMYLGLTWAPRGEAGLVLFVGRP</sequence>
<dbReference type="InterPro" id="IPR050301">
    <property type="entry name" value="NTE"/>
</dbReference>
<dbReference type="CDD" id="cd07205">
    <property type="entry name" value="Pat_PNPLA6_PNPLA7_NTE1_like"/>
    <property type="match status" value="1"/>
</dbReference>
<evidence type="ECO:0000256" key="1">
    <source>
        <dbReference type="ARBA" id="ARBA00004370"/>
    </source>
</evidence>
<dbReference type="InterPro" id="IPR000184">
    <property type="entry name" value="Bac_surfAg_D15"/>
</dbReference>
<dbReference type="EMBL" id="BAAAEW010000047">
    <property type="protein sequence ID" value="GAA0768196.1"/>
    <property type="molecule type" value="Genomic_DNA"/>
</dbReference>
<gene>
    <name evidence="9" type="ORF">GCM10009107_57830</name>
</gene>
<dbReference type="SUPFAM" id="SSF52151">
    <property type="entry name" value="FabD/lysophospholipase-like"/>
    <property type="match status" value="1"/>
</dbReference>
<keyword evidence="10" id="KW-1185">Reference proteome</keyword>
<feature type="active site" description="Proton acceptor" evidence="6">
    <location>
        <position position="252"/>
    </location>
</feature>
<dbReference type="PANTHER" id="PTHR14226:SF29">
    <property type="entry name" value="NEUROPATHY TARGET ESTERASE SWS"/>
    <property type="match status" value="1"/>
</dbReference>
<comment type="subcellular location">
    <subcellularLocation>
        <location evidence="1">Membrane</location>
    </subcellularLocation>
</comment>
<keyword evidence="3 6" id="KW-0442">Lipid degradation</keyword>
<evidence type="ECO:0000256" key="2">
    <source>
        <dbReference type="ARBA" id="ARBA00022801"/>
    </source>
</evidence>
<feature type="short sequence motif" description="GXGXXG" evidence="6">
    <location>
        <begin position="77"/>
        <end position="82"/>
    </location>
</feature>
<feature type="domain" description="PNPLA" evidence="8">
    <location>
        <begin position="73"/>
        <end position="265"/>
    </location>
</feature>
<proteinExistence type="predicted"/>
<keyword evidence="4 6" id="KW-0443">Lipid metabolism</keyword>
<dbReference type="PANTHER" id="PTHR14226">
    <property type="entry name" value="NEUROPATHY TARGET ESTERASE/SWISS CHEESE D.MELANOGASTER"/>
    <property type="match status" value="1"/>
</dbReference>
<dbReference type="Pfam" id="PF01103">
    <property type="entry name" value="Omp85"/>
    <property type="match status" value="1"/>
</dbReference>
<evidence type="ECO:0000256" key="5">
    <source>
        <dbReference type="ARBA" id="ARBA00023136"/>
    </source>
</evidence>
<name>A0ABN1KJI8_9BURK</name>
<feature type="active site" description="Nucleophile" evidence="6">
    <location>
        <position position="106"/>
    </location>
</feature>
<comment type="caution">
    <text evidence="9">The sequence shown here is derived from an EMBL/GenBank/DDBJ whole genome shotgun (WGS) entry which is preliminary data.</text>
</comment>
<accession>A0ABN1KJI8</accession>
<feature type="short sequence motif" description="GXSXG" evidence="6">
    <location>
        <begin position="104"/>
        <end position="108"/>
    </location>
</feature>
<evidence type="ECO:0000259" key="8">
    <source>
        <dbReference type="PROSITE" id="PS51635"/>
    </source>
</evidence>
<feature type="signal peptide" evidence="7">
    <location>
        <begin position="1"/>
        <end position="24"/>
    </location>
</feature>
<evidence type="ECO:0000313" key="10">
    <source>
        <dbReference type="Proteomes" id="UP001500279"/>
    </source>
</evidence>
<protein>
    <submittedName>
        <fullName evidence="9">Patatin-like phospholipase family protein</fullName>
    </submittedName>
</protein>
<keyword evidence="2 6" id="KW-0378">Hydrolase</keyword>
<feature type="short sequence motif" description="DGA/G" evidence="6">
    <location>
        <begin position="252"/>
        <end position="254"/>
    </location>
</feature>
<dbReference type="InterPro" id="IPR002641">
    <property type="entry name" value="PNPLA_dom"/>
</dbReference>
<dbReference type="PROSITE" id="PS51635">
    <property type="entry name" value="PNPLA"/>
    <property type="match status" value="1"/>
</dbReference>
<reference evidence="9 10" key="1">
    <citation type="journal article" date="2019" name="Int. J. Syst. Evol. Microbiol.">
        <title>The Global Catalogue of Microorganisms (GCM) 10K type strain sequencing project: providing services to taxonomists for standard genome sequencing and annotation.</title>
        <authorList>
            <consortium name="The Broad Institute Genomics Platform"/>
            <consortium name="The Broad Institute Genome Sequencing Center for Infectious Disease"/>
            <person name="Wu L."/>
            <person name="Ma J."/>
        </authorList>
    </citation>
    <scope>NUCLEOTIDE SEQUENCE [LARGE SCALE GENOMIC DNA]</scope>
    <source>
        <strain evidence="9 10">JCM 15503</strain>
    </source>
</reference>
<keyword evidence="7" id="KW-0732">Signal</keyword>
<evidence type="ECO:0000256" key="6">
    <source>
        <dbReference type="PROSITE-ProRule" id="PRU01161"/>
    </source>
</evidence>
<dbReference type="Gene3D" id="3.40.1090.10">
    <property type="entry name" value="Cytosolic phospholipase A2 catalytic domain"/>
    <property type="match status" value="2"/>
</dbReference>
<dbReference type="Proteomes" id="UP001500279">
    <property type="component" value="Unassembled WGS sequence"/>
</dbReference>